<keyword evidence="3 5" id="KW-0863">Zinc-finger</keyword>
<evidence type="ECO:0000256" key="6">
    <source>
        <dbReference type="SAM" id="MobiDB-lite"/>
    </source>
</evidence>
<dbReference type="InterPro" id="IPR056592">
    <property type="entry name" value="Beta-prop_At3g26010-like"/>
</dbReference>
<dbReference type="InterPro" id="IPR018289">
    <property type="entry name" value="MULE_transposase_dom"/>
</dbReference>
<name>A0AAE1VZQ5_9LAMI</name>
<dbReference type="Pfam" id="PF10551">
    <property type="entry name" value="MULE"/>
    <property type="match status" value="1"/>
</dbReference>
<dbReference type="InterPro" id="IPR007527">
    <property type="entry name" value="Znf_SWIM"/>
</dbReference>
<dbReference type="SMART" id="SM00575">
    <property type="entry name" value="ZnF_PMZ"/>
    <property type="match status" value="1"/>
</dbReference>
<organism evidence="8 9">
    <name type="scientific">Sesamum angolense</name>
    <dbReference type="NCBI Taxonomy" id="2727404"/>
    <lineage>
        <taxon>Eukaryota</taxon>
        <taxon>Viridiplantae</taxon>
        <taxon>Streptophyta</taxon>
        <taxon>Embryophyta</taxon>
        <taxon>Tracheophyta</taxon>
        <taxon>Spermatophyta</taxon>
        <taxon>Magnoliopsida</taxon>
        <taxon>eudicotyledons</taxon>
        <taxon>Gunneridae</taxon>
        <taxon>Pentapetalae</taxon>
        <taxon>asterids</taxon>
        <taxon>lamiids</taxon>
        <taxon>Lamiales</taxon>
        <taxon>Pedaliaceae</taxon>
        <taxon>Sesamum</taxon>
    </lineage>
</organism>
<dbReference type="Gene3D" id="1.20.1180.10">
    <property type="entry name" value="Udp N-acetylglucosamine O-acyltransferase, C-terminal domain"/>
    <property type="match status" value="1"/>
</dbReference>
<dbReference type="Proteomes" id="UP001289374">
    <property type="component" value="Unassembled WGS sequence"/>
</dbReference>
<dbReference type="Pfam" id="PF24750">
    <property type="entry name" value="b-prop_At3g26010-like"/>
    <property type="match status" value="1"/>
</dbReference>
<dbReference type="Pfam" id="PF03101">
    <property type="entry name" value="FAR1"/>
    <property type="match status" value="1"/>
</dbReference>
<dbReference type="InterPro" id="IPR011004">
    <property type="entry name" value="Trimer_LpxA-like_sf"/>
</dbReference>
<proteinExistence type="inferred from homology"/>
<accession>A0AAE1VZQ5</accession>
<dbReference type="PANTHER" id="PTHR31669:SF280">
    <property type="entry name" value="PROTEIN FAR1-RELATED SEQUENCE 2"/>
    <property type="match status" value="1"/>
</dbReference>
<dbReference type="InterPro" id="IPR031052">
    <property type="entry name" value="FHY3/FAR1"/>
</dbReference>
<keyword evidence="2" id="KW-0479">Metal-binding</keyword>
<dbReference type="PANTHER" id="PTHR31669">
    <property type="entry name" value="PROTEIN FAR1-RELATED SEQUENCE 10-RELATED"/>
    <property type="match status" value="1"/>
</dbReference>
<dbReference type="GO" id="GO:0006355">
    <property type="term" value="P:regulation of DNA-templated transcription"/>
    <property type="evidence" value="ECO:0007669"/>
    <property type="project" value="InterPro"/>
</dbReference>
<feature type="region of interest" description="Disordered" evidence="6">
    <location>
        <begin position="546"/>
        <end position="581"/>
    </location>
</feature>
<reference evidence="8" key="1">
    <citation type="submission" date="2020-06" db="EMBL/GenBank/DDBJ databases">
        <authorList>
            <person name="Li T."/>
            <person name="Hu X."/>
            <person name="Zhang T."/>
            <person name="Song X."/>
            <person name="Zhang H."/>
            <person name="Dai N."/>
            <person name="Sheng W."/>
            <person name="Hou X."/>
            <person name="Wei L."/>
        </authorList>
    </citation>
    <scope>NUCLEOTIDE SEQUENCE</scope>
    <source>
        <strain evidence="8">K16</strain>
        <tissue evidence="8">Leaf</tissue>
    </source>
</reference>
<keyword evidence="4" id="KW-0862">Zinc</keyword>
<gene>
    <name evidence="8" type="ORF">Sango_2942700</name>
</gene>
<evidence type="ECO:0000313" key="8">
    <source>
        <dbReference type="EMBL" id="KAK4381714.1"/>
    </source>
</evidence>
<evidence type="ECO:0000256" key="4">
    <source>
        <dbReference type="ARBA" id="ARBA00022833"/>
    </source>
</evidence>
<dbReference type="InterPro" id="IPR037157">
    <property type="entry name" value="Acetyltransf_C_sf"/>
</dbReference>
<sequence>MQDAAEGEGMDSSCVFRVRNPILLGLFRQTPVAVGNDPSIRRMNQAKPPQFLPVCKEGRDLKCGKWGNLDDSLSFLPPSVTIVASSNGCLLCCTDQIKNMDYVVCNPVTREFHMLPQPHRLYPYAATAFICKGDNESLTGLCYEIYRARVASAVSLATTLELDIFSSTTGEWTQLSLIAASPFQLELVELKPLPERGQNFRIWSDHIGQSEGKIQYARADNSEIEVWVLEDIKKGEWTMTQRVSVEAMFQRNPHVVSTIYIGIQHFHPQNQLLILITFDGRPYWYNCRSGRLSAFREPKLMQLISRCPQQALNITPTRSLCAAAAAATTTGSVSITPSSLNVNEEEKFSSTGTGTNCNFIHPSAVVHPNAILGQIIGDNNLIMGSCHIAHDCKVGNNNIFANNTLLAGHVVVEDFTHTSGATVIHQFCHIGSFSFIGGGSVVSQDVPKYTMVSGERAELRGLNLEGLRRRGFSVVEVKSLRAAYRKIFMPADGNFQSIEDRLTELEKDEKLNGVPAVCFLLQSIRDSFAEERRGICKFSRIDLSSVGSSSESFHTDGKLSTGELHDDDDNDNERNVADNEIVGGGDGVNVNVFDGNKSGISGYMPQNGMEFETKEDAYSFYREYARSVGFGITIKASRRSKKSGKFIDIKIACSRFGSKRQSSTSISTRSCPKTDCKASMHIKKRPEGKWFIYSFVEEHNHEISPDDFYNAVRGRKNPNPNALCQKKGLQLVLDEKAVQLLLDYFMQMQAEAPGFYYVIDFDKEGCMRNVFWVDPKGRHDYVPFSDVVFFDIHYIRSEYNIPFVPVIGVNHHFQFILLGCALIGEETQSTFVWLMRSWLRAVGGCSPKVVITDNDRSLTEATLEVFPDASHYFCPWHVFGGVSPNLSHKLSGFEVFLAKLRKCTYRSTTEEELEKRWQKMVRKFDLRDDKWIQSLYEDRRKWIPTYMRDVFLGGFCTVERSQSVASFFDKYLQKETTVEEFIDQHKLFLHDSREEECKAEFEAQHAQPILISYSPFEEQMSKLYTHTIYTKFQAEVSGIVACIVGKEGEDERTITFRVDDLEMKQSFSVSWNKGKSDVCCLCHLFEYSGFLCRHTLSVLQLLGISTVPSKYILKRWTRKAKIRDTTRQESNIIFRVQRLNDLCKLAIKLGEEGSLSGEAYQVACHALEEALEHCAVMNNSVKCVLETNKTASQVLSNVGQKEDYNNIMKALKTKNVTKKRKVQAEAETLSIRIQDSSQDVEQLNQRSLSLHDSFISPQDLQGMELGTRIPVINGYYGVQQGSQGPGNLNSLSSLQDYYSDQPLVQGVLGNMNAVSARVNNHTTQQNLQGLLQGQFSFRASPLEGCFQLRDGLHNETSVSTASKHLRD</sequence>
<dbReference type="Pfam" id="PF00132">
    <property type="entry name" value="Hexapep"/>
    <property type="match status" value="1"/>
</dbReference>
<dbReference type="SUPFAM" id="SSF51161">
    <property type="entry name" value="Trimeric LpxA-like enzymes"/>
    <property type="match status" value="1"/>
</dbReference>
<evidence type="ECO:0000256" key="1">
    <source>
        <dbReference type="ARBA" id="ARBA00005889"/>
    </source>
</evidence>
<dbReference type="InterPro" id="IPR029098">
    <property type="entry name" value="Acetyltransf_C"/>
</dbReference>
<dbReference type="Pfam" id="PF04434">
    <property type="entry name" value="SWIM"/>
    <property type="match status" value="1"/>
</dbReference>
<evidence type="ECO:0000256" key="3">
    <source>
        <dbReference type="ARBA" id="ARBA00022771"/>
    </source>
</evidence>
<dbReference type="GO" id="GO:0008270">
    <property type="term" value="F:zinc ion binding"/>
    <property type="evidence" value="ECO:0007669"/>
    <property type="project" value="UniProtKB-KW"/>
</dbReference>
<dbReference type="InterPro" id="IPR004330">
    <property type="entry name" value="FAR1_DNA_bnd_dom"/>
</dbReference>
<dbReference type="InterPro" id="IPR006564">
    <property type="entry name" value="Znf_PMZ"/>
</dbReference>
<keyword evidence="9" id="KW-1185">Reference proteome</keyword>
<comment type="similarity">
    <text evidence="1">Belongs to the FHY3/FAR1 family.</text>
</comment>
<evidence type="ECO:0000313" key="9">
    <source>
        <dbReference type="Proteomes" id="UP001289374"/>
    </source>
</evidence>
<dbReference type="Pfam" id="PF13720">
    <property type="entry name" value="Acetyltransf_11"/>
    <property type="match status" value="1"/>
</dbReference>
<dbReference type="Gene3D" id="2.160.10.10">
    <property type="entry name" value="Hexapeptide repeat proteins"/>
    <property type="match status" value="1"/>
</dbReference>
<dbReference type="InterPro" id="IPR001451">
    <property type="entry name" value="Hexapep"/>
</dbReference>
<dbReference type="PROSITE" id="PS50966">
    <property type="entry name" value="ZF_SWIM"/>
    <property type="match status" value="1"/>
</dbReference>
<evidence type="ECO:0000259" key="7">
    <source>
        <dbReference type="PROSITE" id="PS50966"/>
    </source>
</evidence>
<dbReference type="EMBL" id="JACGWL010000824">
    <property type="protein sequence ID" value="KAK4381714.1"/>
    <property type="molecule type" value="Genomic_DNA"/>
</dbReference>
<comment type="caution">
    <text evidence="8">The sequence shown here is derived from an EMBL/GenBank/DDBJ whole genome shotgun (WGS) entry which is preliminary data.</text>
</comment>
<evidence type="ECO:0000256" key="5">
    <source>
        <dbReference type="PROSITE-ProRule" id="PRU00325"/>
    </source>
</evidence>
<protein>
    <submittedName>
        <fullName evidence="8">Protein FAR1-RELATED SEQUENCE 2</fullName>
    </submittedName>
</protein>
<reference evidence="8" key="2">
    <citation type="journal article" date="2024" name="Plant">
        <title>Genomic evolution and insights into agronomic trait innovations of Sesamum species.</title>
        <authorList>
            <person name="Miao H."/>
            <person name="Wang L."/>
            <person name="Qu L."/>
            <person name="Liu H."/>
            <person name="Sun Y."/>
            <person name="Le M."/>
            <person name="Wang Q."/>
            <person name="Wei S."/>
            <person name="Zheng Y."/>
            <person name="Lin W."/>
            <person name="Duan Y."/>
            <person name="Cao H."/>
            <person name="Xiong S."/>
            <person name="Wang X."/>
            <person name="Wei L."/>
            <person name="Li C."/>
            <person name="Ma Q."/>
            <person name="Ju M."/>
            <person name="Zhao R."/>
            <person name="Li G."/>
            <person name="Mu C."/>
            <person name="Tian Q."/>
            <person name="Mei H."/>
            <person name="Zhang T."/>
            <person name="Gao T."/>
            <person name="Zhang H."/>
        </authorList>
    </citation>
    <scope>NUCLEOTIDE SEQUENCE</scope>
    <source>
        <strain evidence="8">K16</strain>
    </source>
</reference>
<evidence type="ECO:0000256" key="2">
    <source>
        <dbReference type="ARBA" id="ARBA00022723"/>
    </source>
</evidence>
<feature type="domain" description="SWIM-type" evidence="7">
    <location>
        <begin position="1067"/>
        <end position="1103"/>
    </location>
</feature>